<evidence type="ECO:0000313" key="3">
    <source>
        <dbReference type="Proteomes" id="UP000542342"/>
    </source>
</evidence>
<feature type="compositionally biased region" description="Low complexity" evidence="1">
    <location>
        <begin position="1"/>
        <end position="10"/>
    </location>
</feature>
<name>A0A7V9ACQ4_9BACT</name>
<keyword evidence="3" id="KW-1185">Reference proteome</keyword>
<dbReference type="RefSeq" id="WP_194539149.1">
    <property type="nucleotide sequence ID" value="NZ_JACEFB010000012.1"/>
</dbReference>
<evidence type="ECO:0000313" key="2">
    <source>
        <dbReference type="EMBL" id="MBA2227289.1"/>
    </source>
</evidence>
<dbReference type="Proteomes" id="UP000542342">
    <property type="component" value="Unassembled WGS sequence"/>
</dbReference>
<reference evidence="2 3" key="1">
    <citation type="submission" date="2020-07" db="EMBL/GenBank/DDBJ databases">
        <title>Thermogemmata thermophila gen. nov., sp. nov., a novel moderate thermophilic planctomycete from a Kamchatka hot spring.</title>
        <authorList>
            <person name="Elcheninov A.G."/>
            <person name="Podosokorskaya O.A."/>
            <person name="Kovaleva O.L."/>
            <person name="Novikov A."/>
            <person name="Bonch-Osmolovskaya E.A."/>
            <person name="Toshchakov S.V."/>
            <person name="Kublanov I.V."/>
        </authorList>
    </citation>
    <scope>NUCLEOTIDE SEQUENCE [LARGE SCALE GENOMIC DNA]</scope>
    <source>
        <strain evidence="2 3">2918</strain>
    </source>
</reference>
<comment type="caution">
    <text evidence="2">The sequence shown here is derived from an EMBL/GenBank/DDBJ whole genome shotgun (WGS) entry which is preliminary data.</text>
</comment>
<gene>
    <name evidence="2" type="ORF">H0921_14095</name>
</gene>
<sequence>MAPNTWGTEEWGAEGEEGTGQENTRWNISWFERLRGILEGSGEQRAIETLIAELRAAEDYTNLFYALLLRKRWELGVSPFPTGPSTELPPETHEEYEQAIRQAGREVGQALLQKRRFLQAWAFYQMLEEPEPLRAALETYTPAEDEDIGPLIEVAWHHRVLPRKGFDWVLERHGVCSAITLASSTDFREDTALRDYCIGRLVRVVHEQLWERLRSDIRERGWGEVPEETRISTLLERFPALTAEESYHIDVSHLSSVVQMSLHLPAGEENVLAQELCHYGRRLSPVLQGRHEHPFEEGYEDYLAYLEAIGGRNVDEHLLRFRIKAERAAAEGSTYAAQVYVNLLLRVGREGEALAAAQQFLLREDERNLICPGVYELARRRGDYAAIAQAAAARGDPVAFLAALLSGRKQASVQAGTSPPIS</sequence>
<organism evidence="2 3">
    <name type="scientific">Thermogemmata fonticola</name>
    <dbReference type="NCBI Taxonomy" id="2755323"/>
    <lineage>
        <taxon>Bacteria</taxon>
        <taxon>Pseudomonadati</taxon>
        <taxon>Planctomycetota</taxon>
        <taxon>Planctomycetia</taxon>
        <taxon>Gemmatales</taxon>
        <taxon>Gemmataceae</taxon>
        <taxon>Thermogemmata</taxon>
    </lineage>
</organism>
<dbReference type="EMBL" id="JACEFB010000012">
    <property type="protein sequence ID" value="MBA2227289.1"/>
    <property type="molecule type" value="Genomic_DNA"/>
</dbReference>
<feature type="region of interest" description="Disordered" evidence="1">
    <location>
        <begin position="1"/>
        <end position="22"/>
    </location>
</feature>
<proteinExistence type="predicted"/>
<evidence type="ECO:0000256" key="1">
    <source>
        <dbReference type="SAM" id="MobiDB-lite"/>
    </source>
</evidence>
<accession>A0A7V9ACQ4</accession>
<protein>
    <submittedName>
        <fullName evidence="2">Uncharacterized protein</fullName>
    </submittedName>
</protein>
<dbReference type="AlphaFoldDB" id="A0A7V9ACQ4"/>